<dbReference type="GO" id="GO:0005524">
    <property type="term" value="F:ATP binding"/>
    <property type="evidence" value="ECO:0007669"/>
    <property type="project" value="UniProtKB-KW"/>
</dbReference>
<comment type="caution">
    <text evidence="20">The sequence shown here is derived from an EMBL/GenBank/DDBJ whole genome shotgun (WGS) entry which is preliminary data.</text>
</comment>
<dbReference type="GO" id="GO:0046872">
    <property type="term" value="F:metal ion binding"/>
    <property type="evidence" value="ECO:0007669"/>
    <property type="project" value="UniProtKB-KW"/>
</dbReference>
<evidence type="ECO:0000256" key="16">
    <source>
        <dbReference type="PIRSR" id="PIRSR600829-2"/>
    </source>
</evidence>
<evidence type="ECO:0000256" key="14">
    <source>
        <dbReference type="ARBA" id="ARBA00023264"/>
    </source>
</evidence>
<feature type="binding site" evidence="17">
    <location>
        <position position="33"/>
    </location>
    <ligand>
        <name>ATP</name>
        <dbReference type="ChEBI" id="CHEBI:30616"/>
    </ligand>
</feature>
<comment type="cofactor">
    <cofactor evidence="18">
        <name>Mg(2+)</name>
        <dbReference type="ChEBI" id="CHEBI:18420"/>
    </cofactor>
    <text evidence="18">Mn(2+), Zn(2+), Cd(2+) and Co(2+) support activity to lesser extents.</text>
</comment>
<keyword evidence="11" id="KW-0443">Lipid metabolism</keyword>
<dbReference type="PATRIC" id="fig|319652.3.peg.110"/>
<evidence type="ECO:0000256" key="6">
    <source>
        <dbReference type="ARBA" id="ARBA00022692"/>
    </source>
</evidence>
<dbReference type="STRING" id="319652.IV80_GL000108"/>
<keyword evidence="21" id="KW-1185">Reference proteome</keyword>
<dbReference type="Gene3D" id="1.10.287.3610">
    <property type="match status" value="1"/>
</dbReference>
<feature type="active site" description="Proton acceptor" evidence="15">
    <location>
        <position position="74"/>
    </location>
</feature>
<evidence type="ECO:0000256" key="2">
    <source>
        <dbReference type="ARBA" id="ARBA00005967"/>
    </source>
</evidence>
<evidence type="ECO:0000256" key="7">
    <source>
        <dbReference type="ARBA" id="ARBA00022741"/>
    </source>
</evidence>
<evidence type="ECO:0000313" key="20">
    <source>
        <dbReference type="EMBL" id="KRN67567.1"/>
    </source>
</evidence>
<accession>A0A0R2IRC4</accession>
<keyword evidence="7 17" id="KW-0547">Nucleotide-binding</keyword>
<evidence type="ECO:0000256" key="15">
    <source>
        <dbReference type="PIRSR" id="PIRSR600829-1"/>
    </source>
</evidence>
<evidence type="ECO:0000256" key="1">
    <source>
        <dbReference type="ARBA" id="ARBA00004651"/>
    </source>
</evidence>
<evidence type="ECO:0008006" key="22">
    <source>
        <dbReference type="Google" id="ProtNLM"/>
    </source>
</evidence>
<feature type="binding site" evidence="16">
    <location>
        <position position="74"/>
    </location>
    <ligand>
        <name>substrate</name>
    </ligand>
</feature>
<dbReference type="PANTHER" id="PTHR34299">
    <property type="entry name" value="DIACYLGLYCEROL KINASE"/>
    <property type="match status" value="1"/>
</dbReference>
<keyword evidence="6 19" id="KW-0812">Transmembrane</keyword>
<proteinExistence type="inferred from homology"/>
<dbReference type="InterPro" id="IPR033717">
    <property type="entry name" value="UDPK"/>
</dbReference>
<evidence type="ECO:0000256" key="13">
    <source>
        <dbReference type="ARBA" id="ARBA00023209"/>
    </source>
</evidence>
<feature type="transmembrane region" description="Helical" evidence="19">
    <location>
        <begin position="60"/>
        <end position="80"/>
    </location>
</feature>
<evidence type="ECO:0000256" key="11">
    <source>
        <dbReference type="ARBA" id="ARBA00023098"/>
    </source>
</evidence>
<evidence type="ECO:0000256" key="17">
    <source>
        <dbReference type="PIRSR" id="PIRSR600829-3"/>
    </source>
</evidence>
<keyword evidence="18" id="KW-0460">Magnesium</keyword>
<evidence type="ECO:0000256" key="8">
    <source>
        <dbReference type="ARBA" id="ARBA00022777"/>
    </source>
</evidence>
<reference evidence="20 21" key="1">
    <citation type="journal article" date="2015" name="Genome Announc.">
        <title>Expanding the biotechnology potential of lactobacilli through comparative genomics of 213 strains and associated genera.</title>
        <authorList>
            <person name="Sun Z."/>
            <person name="Harris H.M."/>
            <person name="McCann A."/>
            <person name="Guo C."/>
            <person name="Argimon S."/>
            <person name="Zhang W."/>
            <person name="Yang X."/>
            <person name="Jeffery I.B."/>
            <person name="Cooney J.C."/>
            <person name="Kagawa T.F."/>
            <person name="Liu W."/>
            <person name="Song Y."/>
            <person name="Salvetti E."/>
            <person name="Wrobel A."/>
            <person name="Rasinkangas P."/>
            <person name="Parkhill J."/>
            <person name="Rea M.C."/>
            <person name="O'Sullivan O."/>
            <person name="Ritari J."/>
            <person name="Douillard F.P."/>
            <person name="Paul Ross R."/>
            <person name="Yang R."/>
            <person name="Briner A.E."/>
            <person name="Felis G.E."/>
            <person name="de Vos W.M."/>
            <person name="Barrangou R."/>
            <person name="Klaenhammer T.R."/>
            <person name="Caufield P.W."/>
            <person name="Cui Y."/>
            <person name="Zhang H."/>
            <person name="O'Toole P.W."/>
        </authorList>
    </citation>
    <scope>NUCLEOTIDE SEQUENCE [LARGE SCALE GENOMIC DNA]</scope>
    <source>
        <strain evidence="20 21">DSM 17757</strain>
    </source>
</reference>
<dbReference type="AlphaFoldDB" id="A0A0R2IRC4"/>
<dbReference type="Proteomes" id="UP000051568">
    <property type="component" value="Unassembled WGS sequence"/>
</dbReference>
<dbReference type="PANTHER" id="PTHR34299:SF1">
    <property type="entry name" value="DIACYLGLYCEROL KINASE"/>
    <property type="match status" value="1"/>
</dbReference>
<evidence type="ECO:0000313" key="21">
    <source>
        <dbReference type="Proteomes" id="UP000051568"/>
    </source>
</evidence>
<keyword evidence="14" id="KW-1208">Phospholipid metabolism</keyword>
<keyword evidence="12 19" id="KW-0472">Membrane</keyword>
<evidence type="ECO:0000256" key="4">
    <source>
        <dbReference type="ARBA" id="ARBA00022516"/>
    </source>
</evidence>
<comment type="similarity">
    <text evidence="2">Belongs to the bacterial diacylglycerol kinase family.</text>
</comment>
<gene>
    <name evidence="20" type="ORF">IV80_GL000108</name>
</gene>
<dbReference type="CDD" id="cd14265">
    <property type="entry name" value="UDPK_IM_like"/>
    <property type="match status" value="1"/>
</dbReference>
<name>A0A0R2IRC4_9LACO</name>
<dbReference type="GO" id="GO:0005886">
    <property type="term" value="C:plasma membrane"/>
    <property type="evidence" value="ECO:0007669"/>
    <property type="project" value="UniProtKB-SubCell"/>
</dbReference>
<evidence type="ECO:0000256" key="3">
    <source>
        <dbReference type="ARBA" id="ARBA00022475"/>
    </source>
</evidence>
<keyword evidence="4" id="KW-0444">Lipid biosynthesis</keyword>
<dbReference type="InterPro" id="IPR000829">
    <property type="entry name" value="DAGK"/>
</dbReference>
<comment type="subcellular location">
    <subcellularLocation>
        <location evidence="1">Cell membrane</location>
        <topology evidence="1">Multi-pass membrane protein</topology>
    </subcellularLocation>
</comment>
<feature type="binding site" evidence="17">
    <location>
        <position position="81"/>
    </location>
    <ligand>
        <name>ATP</name>
        <dbReference type="ChEBI" id="CHEBI:30616"/>
    </ligand>
</feature>
<keyword evidence="13" id="KW-0594">Phospholipid biosynthesis</keyword>
<sequence>MALKDKKQIQKNHSFKQSFTHACFGIYRIFKEERNMRIHTSIAVLVIFVGWLLQITSSEWYWVMACIGWVFVAEVLNTIAENIVDLVTGKTYSELGKHIKDMAAGAVLISACFAGIIGLWIFLPKIWLLLIH</sequence>
<keyword evidence="10 19" id="KW-1133">Transmembrane helix</keyword>
<evidence type="ECO:0000256" key="19">
    <source>
        <dbReference type="SAM" id="Phobius"/>
    </source>
</evidence>
<evidence type="ECO:0000256" key="18">
    <source>
        <dbReference type="PIRSR" id="PIRSR600829-4"/>
    </source>
</evidence>
<keyword evidence="9 17" id="KW-0067">ATP-binding</keyword>
<keyword evidence="3" id="KW-1003">Cell membrane</keyword>
<dbReference type="EMBL" id="JQBR01000001">
    <property type="protein sequence ID" value="KRN67567.1"/>
    <property type="molecule type" value="Genomic_DNA"/>
</dbReference>
<organism evidence="20 21">
    <name type="scientific">Pediococcus cellicola</name>
    <dbReference type="NCBI Taxonomy" id="319652"/>
    <lineage>
        <taxon>Bacteria</taxon>
        <taxon>Bacillati</taxon>
        <taxon>Bacillota</taxon>
        <taxon>Bacilli</taxon>
        <taxon>Lactobacillales</taxon>
        <taxon>Lactobacillaceae</taxon>
        <taxon>Pediococcus</taxon>
    </lineage>
</organism>
<evidence type="ECO:0000256" key="5">
    <source>
        <dbReference type="ARBA" id="ARBA00022679"/>
    </source>
</evidence>
<protein>
    <recommendedName>
        <fullName evidence="22">Diacylglycerol kinase</fullName>
    </recommendedName>
</protein>
<evidence type="ECO:0000256" key="12">
    <source>
        <dbReference type="ARBA" id="ARBA00023136"/>
    </source>
</evidence>
<keyword evidence="18" id="KW-0479">Metal-binding</keyword>
<feature type="binding site" evidence="18">
    <location>
        <position position="33"/>
    </location>
    <ligand>
        <name>a divalent metal cation</name>
        <dbReference type="ChEBI" id="CHEBI:60240"/>
    </ligand>
</feature>
<dbReference type="Pfam" id="PF01219">
    <property type="entry name" value="DAGK_prokar"/>
    <property type="match status" value="1"/>
</dbReference>
<evidence type="ECO:0000256" key="10">
    <source>
        <dbReference type="ARBA" id="ARBA00022989"/>
    </source>
</evidence>
<feature type="transmembrane region" description="Helical" evidence="19">
    <location>
        <begin position="101"/>
        <end position="123"/>
    </location>
</feature>
<keyword evidence="5" id="KW-0808">Transferase</keyword>
<dbReference type="GO" id="GO:0008654">
    <property type="term" value="P:phospholipid biosynthetic process"/>
    <property type="evidence" value="ECO:0007669"/>
    <property type="project" value="UniProtKB-KW"/>
</dbReference>
<evidence type="ECO:0000256" key="9">
    <source>
        <dbReference type="ARBA" id="ARBA00022840"/>
    </source>
</evidence>
<feature type="binding site" evidence="18">
    <location>
        <position position="81"/>
    </location>
    <ligand>
        <name>a divalent metal cation</name>
        <dbReference type="ChEBI" id="CHEBI:60240"/>
    </ligand>
</feature>
<dbReference type="InterPro" id="IPR036945">
    <property type="entry name" value="DAGK_sf"/>
</dbReference>
<feature type="transmembrane region" description="Helical" evidence="19">
    <location>
        <begin position="36"/>
        <end position="54"/>
    </location>
</feature>
<keyword evidence="8" id="KW-0418">Kinase</keyword>
<feature type="binding site" evidence="17">
    <location>
        <begin position="100"/>
        <end position="101"/>
    </location>
    <ligand>
        <name>ATP</name>
        <dbReference type="ChEBI" id="CHEBI:30616"/>
    </ligand>
</feature>
<dbReference type="GO" id="GO:0016301">
    <property type="term" value="F:kinase activity"/>
    <property type="evidence" value="ECO:0007669"/>
    <property type="project" value="UniProtKB-KW"/>
</dbReference>